<evidence type="ECO:0000313" key="7">
    <source>
        <dbReference type="EMBL" id="CAA0404083.1"/>
    </source>
</evidence>
<dbReference type="GO" id="GO:0016020">
    <property type="term" value="C:membrane"/>
    <property type="evidence" value="ECO:0007669"/>
    <property type="project" value="UniProtKB-SubCell"/>
</dbReference>
<name>A0A5S9Y8G9_ARATH</name>
<dbReference type="AlphaFoldDB" id="A0A5S9Y8G9"/>
<evidence type="ECO:0000256" key="2">
    <source>
        <dbReference type="ARBA" id="ARBA00022692"/>
    </source>
</evidence>
<evidence type="ECO:0000313" key="8">
    <source>
        <dbReference type="Proteomes" id="UP000434276"/>
    </source>
</evidence>
<dbReference type="InterPro" id="IPR044839">
    <property type="entry name" value="NDR1-like"/>
</dbReference>
<evidence type="ECO:0000256" key="1">
    <source>
        <dbReference type="ARBA" id="ARBA00004167"/>
    </source>
</evidence>
<dbReference type="PANTHER" id="PTHR31415">
    <property type="entry name" value="OS05G0367900 PROTEIN"/>
    <property type="match status" value="1"/>
</dbReference>
<dbReference type="PANTHER" id="PTHR31415:SF166">
    <property type="entry name" value="LATE EMBRYOGENESIS ABUNDANT (LEA) HYDROXYPROLINE-RICH GLYCOPROTEIN FAMILY"/>
    <property type="match status" value="1"/>
</dbReference>
<proteinExistence type="predicted"/>
<comment type="subcellular location">
    <subcellularLocation>
        <location evidence="1">Membrane</location>
        <topology evidence="1">Single-pass membrane protein</topology>
    </subcellularLocation>
</comment>
<dbReference type="Pfam" id="PF03168">
    <property type="entry name" value="LEA_2"/>
    <property type="match status" value="1"/>
</dbReference>
<feature type="domain" description="Late embryogenesis abundant protein LEA-2 subgroup" evidence="6">
    <location>
        <begin position="78"/>
        <end position="181"/>
    </location>
</feature>
<keyword evidence="3 5" id="KW-1133">Transmembrane helix</keyword>
<dbReference type="ExpressionAtlas" id="A0A5S9Y8G9">
    <property type="expression patterns" value="baseline and differential"/>
</dbReference>
<dbReference type="EMBL" id="CACSHJ010000096">
    <property type="protein sequence ID" value="CAA0404083.1"/>
    <property type="molecule type" value="Genomic_DNA"/>
</dbReference>
<keyword evidence="4 5" id="KW-0472">Membrane</keyword>
<dbReference type="Proteomes" id="UP000434276">
    <property type="component" value="Unassembled WGS sequence"/>
</dbReference>
<sequence>MTGRYCDQHNGYEERRMRMMIRRIAWACLGLIVAVAFVVFLVWAILHPHGPRFVLQDVTINDFNVSQPNFLSSNLQVTVSSRNPNDKIGIFYDRLDIYVTYRNQEVTLARLLPSTYQGHLEVTVWSPFLIGSAVPVAPYLSSALNEDLFAGLVLLNIKIDGWVRWKVGSWVSGSYRLHVNCPAFITVTGKLTGTGPAIKYQLVQRCAVDV</sequence>
<dbReference type="InterPro" id="IPR004864">
    <property type="entry name" value="LEA_2"/>
</dbReference>
<dbReference type="OrthoDB" id="1426517at2759"/>
<gene>
    <name evidence="7" type="ORF">C24_LOCUS22835</name>
</gene>
<evidence type="ECO:0000259" key="6">
    <source>
        <dbReference type="Pfam" id="PF03168"/>
    </source>
</evidence>
<dbReference type="GO" id="GO:0098542">
    <property type="term" value="P:defense response to other organism"/>
    <property type="evidence" value="ECO:0007669"/>
    <property type="project" value="InterPro"/>
</dbReference>
<accession>A0A5S9Y8G9</accession>
<evidence type="ECO:0000256" key="5">
    <source>
        <dbReference type="SAM" id="Phobius"/>
    </source>
</evidence>
<feature type="transmembrane region" description="Helical" evidence="5">
    <location>
        <begin position="24"/>
        <end position="46"/>
    </location>
</feature>
<evidence type="ECO:0000256" key="4">
    <source>
        <dbReference type="ARBA" id="ARBA00023136"/>
    </source>
</evidence>
<reference evidence="7 8" key="1">
    <citation type="submission" date="2019-12" db="EMBL/GenBank/DDBJ databases">
        <authorList>
            <person name="Jiao W.-B."/>
            <person name="Schneeberger K."/>
        </authorList>
    </citation>
    <scope>NUCLEOTIDE SEQUENCE [LARGE SCALE GENOMIC DNA]</scope>
    <source>
        <strain evidence="8">cv. C24</strain>
    </source>
</reference>
<evidence type="ECO:0000256" key="3">
    <source>
        <dbReference type="ARBA" id="ARBA00022989"/>
    </source>
</evidence>
<keyword evidence="2 5" id="KW-0812">Transmembrane</keyword>
<organism evidence="7 8">
    <name type="scientific">Arabidopsis thaliana</name>
    <name type="common">Mouse-ear cress</name>
    <dbReference type="NCBI Taxonomy" id="3702"/>
    <lineage>
        <taxon>Eukaryota</taxon>
        <taxon>Viridiplantae</taxon>
        <taxon>Streptophyta</taxon>
        <taxon>Embryophyta</taxon>
        <taxon>Tracheophyta</taxon>
        <taxon>Spermatophyta</taxon>
        <taxon>Magnoliopsida</taxon>
        <taxon>eudicotyledons</taxon>
        <taxon>Gunneridae</taxon>
        <taxon>Pentapetalae</taxon>
        <taxon>rosids</taxon>
        <taxon>malvids</taxon>
        <taxon>Brassicales</taxon>
        <taxon>Brassicaceae</taxon>
        <taxon>Camelineae</taxon>
        <taxon>Arabidopsis</taxon>
    </lineage>
</organism>
<protein>
    <recommendedName>
        <fullName evidence="6">Late embryogenesis abundant protein LEA-2 subgroup domain-containing protein</fullName>
    </recommendedName>
</protein>